<feature type="compositionally biased region" description="Low complexity" evidence="9">
    <location>
        <begin position="124"/>
        <end position="137"/>
    </location>
</feature>
<dbReference type="GO" id="GO:0006896">
    <property type="term" value="P:Golgi to vacuole transport"/>
    <property type="evidence" value="ECO:0007669"/>
    <property type="project" value="UniProtKB-ARBA"/>
</dbReference>
<protein>
    <recommendedName>
        <fullName evidence="11">t-SNARE coiled-coil homology domain-containing protein</fullName>
    </recommendedName>
</protein>
<dbReference type="FunFam" id="1.20.5.110:FF:000060">
    <property type="entry name" value="SNARE complex subunit (Syn8)"/>
    <property type="match status" value="1"/>
</dbReference>
<dbReference type="PANTHER" id="PTHR12791">
    <property type="entry name" value="GOLGI SNARE BET1-RELATED"/>
    <property type="match status" value="1"/>
</dbReference>
<dbReference type="InterPro" id="IPR000727">
    <property type="entry name" value="T_SNARE_dom"/>
</dbReference>
<dbReference type="Gene3D" id="1.20.5.110">
    <property type="match status" value="1"/>
</dbReference>
<evidence type="ECO:0000256" key="5">
    <source>
        <dbReference type="ARBA" id="ARBA00022927"/>
    </source>
</evidence>
<keyword evidence="6 10" id="KW-1133">Transmembrane helix</keyword>
<dbReference type="GO" id="GO:0016020">
    <property type="term" value="C:membrane"/>
    <property type="evidence" value="ECO:0007669"/>
    <property type="project" value="UniProtKB-SubCell"/>
</dbReference>
<feature type="transmembrane region" description="Helical" evidence="10">
    <location>
        <begin position="262"/>
        <end position="281"/>
    </location>
</feature>
<dbReference type="SUPFAM" id="SSF58038">
    <property type="entry name" value="SNARE fusion complex"/>
    <property type="match status" value="1"/>
</dbReference>
<feature type="region of interest" description="Disordered" evidence="9">
    <location>
        <begin position="114"/>
        <end position="156"/>
    </location>
</feature>
<dbReference type="Proteomes" id="UP000054321">
    <property type="component" value="Unassembled WGS sequence"/>
</dbReference>
<evidence type="ECO:0000256" key="9">
    <source>
        <dbReference type="SAM" id="MobiDB-lite"/>
    </source>
</evidence>
<feature type="domain" description="T-SNARE coiled-coil homology" evidence="11">
    <location>
        <begin position="192"/>
        <end position="254"/>
    </location>
</feature>
<evidence type="ECO:0000313" key="13">
    <source>
        <dbReference type="Proteomes" id="UP000054321"/>
    </source>
</evidence>
<dbReference type="SMART" id="SM00397">
    <property type="entry name" value="t_SNARE"/>
    <property type="match status" value="1"/>
</dbReference>
<keyword evidence="5" id="KW-0653">Protein transport</keyword>
<organism evidence="12 13">
    <name type="scientific">Oidiodendron maius (strain Zn)</name>
    <dbReference type="NCBI Taxonomy" id="913774"/>
    <lineage>
        <taxon>Eukaryota</taxon>
        <taxon>Fungi</taxon>
        <taxon>Dikarya</taxon>
        <taxon>Ascomycota</taxon>
        <taxon>Pezizomycotina</taxon>
        <taxon>Leotiomycetes</taxon>
        <taxon>Leotiomycetes incertae sedis</taxon>
        <taxon>Myxotrichaceae</taxon>
        <taxon>Oidiodendron</taxon>
    </lineage>
</organism>
<evidence type="ECO:0000256" key="4">
    <source>
        <dbReference type="ARBA" id="ARBA00022692"/>
    </source>
</evidence>
<keyword evidence="7" id="KW-0175">Coiled coil</keyword>
<dbReference type="InParanoid" id="A0A0C3CQY5"/>
<name>A0A0C3CQY5_OIDMZ</name>
<accession>A0A0C3CQY5</accession>
<evidence type="ECO:0000313" key="12">
    <source>
        <dbReference type="EMBL" id="KIN01429.1"/>
    </source>
</evidence>
<dbReference type="AlphaFoldDB" id="A0A0C3CQY5"/>
<reference evidence="12 13" key="1">
    <citation type="submission" date="2014-04" db="EMBL/GenBank/DDBJ databases">
        <authorList>
            <consortium name="DOE Joint Genome Institute"/>
            <person name="Kuo A."/>
            <person name="Martino E."/>
            <person name="Perotto S."/>
            <person name="Kohler A."/>
            <person name="Nagy L.G."/>
            <person name="Floudas D."/>
            <person name="Copeland A."/>
            <person name="Barry K.W."/>
            <person name="Cichocki N."/>
            <person name="Veneault-Fourrey C."/>
            <person name="LaButti K."/>
            <person name="Lindquist E.A."/>
            <person name="Lipzen A."/>
            <person name="Lundell T."/>
            <person name="Morin E."/>
            <person name="Murat C."/>
            <person name="Sun H."/>
            <person name="Tunlid A."/>
            <person name="Henrissat B."/>
            <person name="Grigoriev I.V."/>
            <person name="Hibbett D.S."/>
            <person name="Martin F."/>
            <person name="Nordberg H.P."/>
            <person name="Cantor M.N."/>
            <person name="Hua S.X."/>
        </authorList>
    </citation>
    <scope>NUCLEOTIDE SEQUENCE [LARGE SCALE GENOMIC DNA]</scope>
    <source>
        <strain evidence="12 13">Zn</strain>
    </source>
</reference>
<evidence type="ECO:0000256" key="10">
    <source>
        <dbReference type="SAM" id="Phobius"/>
    </source>
</evidence>
<evidence type="ECO:0000259" key="11">
    <source>
        <dbReference type="PROSITE" id="PS50192"/>
    </source>
</evidence>
<dbReference type="HOGENOM" id="CLU_053570_0_0_1"/>
<evidence type="ECO:0000256" key="6">
    <source>
        <dbReference type="ARBA" id="ARBA00022989"/>
    </source>
</evidence>
<keyword evidence="13" id="KW-1185">Reference proteome</keyword>
<comment type="subcellular location">
    <subcellularLocation>
        <location evidence="2">Endomembrane system</location>
    </subcellularLocation>
    <subcellularLocation>
        <location evidence="1">Membrane</location>
        <topology evidence="1">Single-pass membrane protein</topology>
    </subcellularLocation>
</comment>
<reference evidence="13" key="2">
    <citation type="submission" date="2015-01" db="EMBL/GenBank/DDBJ databases">
        <title>Evolutionary Origins and Diversification of the Mycorrhizal Mutualists.</title>
        <authorList>
            <consortium name="DOE Joint Genome Institute"/>
            <consortium name="Mycorrhizal Genomics Consortium"/>
            <person name="Kohler A."/>
            <person name="Kuo A."/>
            <person name="Nagy L.G."/>
            <person name="Floudas D."/>
            <person name="Copeland A."/>
            <person name="Barry K.W."/>
            <person name="Cichocki N."/>
            <person name="Veneault-Fourrey C."/>
            <person name="LaButti K."/>
            <person name="Lindquist E.A."/>
            <person name="Lipzen A."/>
            <person name="Lundell T."/>
            <person name="Morin E."/>
            <person name="Murat C."/>
            <person name="Riley R."/>
            <person name="Ohm R."/>
            <person name="Sun H."/>
            <person name="Tunlid A."/>
            <person name="Henrissat B."/>
            <person name="Grigoriev I.V."/>
            <person name="Hibbett D.S."/>
            <person name="Martin F."/>
        </authorList>
    </citation>
    <scope>NUCLEOTIDE SEQUENCE [LARGE SCALE GENOMIC DNA]</scope>
    <source>
        <strain evidence="13">Zn</strain>
    </source>
</reference>
<keyword evidence="4 10" id="KW-0812">Transmembrane</keyword>
<keyword evidence="3" id="KW-0813">Transport</keyword>
<dbReference type="EMBL" id="KN832876">
    <property type="protein sequence ID" value="KIN01429.1"/>
    <property type="molecule type" value="Genomic_DNA"/>
</dbReference>
<dbReference type="CDD" id="cd15859">
    <property type="entry name" value="SNARE_SYN8"/>
    <property type="match status" value="1"/>
</dbReference>
<dbReference type="GO" id="GO:0005768">
    <property type="term" value="C:endosome"/>
    <property type="evidence" value="ECO:0007669"/>
    <property type="project" value="UniProtKB-ARBA"/>
</dbReference>
<evidence type="ECO:0000256" key="1">
    <source>
        <dbReference type="ARBA" id="ARBA00004167"/>
    </source>
</evidence>
<evidence type="ECO:0000256" key="7">
    <source>
        <dbReference type="ARBA" id="ARBA00023054"/>
    </source>
</evidence>
<dbReference type="GO" id="GO:0015031">
    <property type="term" value="P:protein transport"/>
    <property type="evidence" value="ECO:0007669"/>
    <property type="project" value="UniProtKB-KW"/>
</dbReference>
<gene>
    <name evidence="12" type="ORF">OIDMADRAFT_198951</name>
</gene>
<dbReference type="PROSITE" id="PS50192">
    <property type="entry name" value="T_SNARE"/>
    <property type="match status" value="1"/>
</dbReference>
<evidence type="ECO:0000256" key="2">
    <source>
        <dbReference type="ARBA" id="ARBA00004308"/>
    </source>
</evidence>
<sequence>MANSTQYFLLADHIKLSLLERQRAVSLNLEPTSQDGHISRSLDSLREGLESMSKERIRLQEAGDSAASSTLAETEQNLQAQYNDLAAQFHGRPTDTASSTITKPNDPSLAADFARASERPQAASSSSLLKKSLRSTSGGPAVSSPKSVRFTDAPIIQDDDTRNALFPYHDDPEAGPQDQSNMDNQQIHMYHSQVLAEQDEALDRLGESIGRQRELSIQIGDELDEHVEMLDEMDGRVDRHQSTLDKARKNLGNVARTAKDNMSMTIIIVLIVILVLLIAVLK</sequence>
<dbReference type="FunCoup" id="A0A0C3CQY5">
    <property type="interactions" value="54"/>
</dbReference>
<dbReference type="OrthoDB" id="244190at2759"/>
<dbReference type="STRING" id="913774.A0A0C3CQY5"/>
<dbReference type="GO" id="GO:0061025">
    <property type="term" value="P:membrane fusion"/>
    <property type="evidence" value="ECO:0007669"/>
    <property type="project" value="UniProtKB-ARBA"/>
</dbReference>
<proteinExistence type="predicted"/>
<evidence type="ECO:0000256" key="8">
    <source>
        <dbReference type="ARBA" id="ARBA00023136"/>
    </source>
</evidence>
<keyword evidence="8 10" id="KW-0472">Membrane</keyword>
<dbReference type="Pfam" id="PF05739">
    <property type="entry name" value="SNARE"/>
    <property type="match status" value="1"/>
</dbReference>
<evidence type="ECO:0000256" key="3">
    <source>
        <dbReference type="ARBA" id="ARBA00022448"/>
    </source>
</evidence>